<keyword evidence="1" id="KW-0472">Membrane</keyword>
<dbReference type="CDD" id="cd10917">
    <property type="entry name" value="CE4_NodB_like_6s_7s"/>
    <property type="match status" value="1"/>
</dbReference>
<dbReference type="Gene3D" id="3.20.20.370">
    <property type="entry name" value="Glycoside hydrolase/deacetylase"/>
    <property type="match status" value="1"/>
</dbReference>
<evidence type="ECO:0000259" key="2">
    <source>
        <dbReference type="PROSITE" id="PS51677"/>
    </source>
</evidence>
<dbReference type="InterPro" id="IPR050248">
    <property type="entry name" value="Polysacc_deacetylase_ArnD"/>
</dbReference>
<sequence length="300" mass="33494">MADKKSSVRRGIIFIPLIAGVCTFGAGLYWLMGRTDHQMHIHKSKSLTAKALINQQDLAFNGDAVASTDSHIFEVPKAFQGKVVEQLPVTDKNKVIALTFDDGPAPKYTEQILGILKKENIKATFFCVGEMVHYFPQIVKEEVAAGNAIGNHTWHHWYRKMNPTIAQREIESTATQIYETTGVKTSLFRPPFGILNNGVADYAKKNNYAILMWSDDSQDYRRPPVSRLVNNVIKGAKPGGMILMHDGGGNRSNTVKALPEIIDTLKKRGYSFVTVPELLAIQAQKPLVRMAKFHQPNKDM</sequence>
<evidence type="ECO:0000313" key="3">
    <source>
        <dbReference type="EMBL" id="BAY99113.1"/>
    </source>
</evidence>
<keyword evidence="1" id="KW-0812">Transmembrane</keyword>
<evidence type="ECO:0000313" key="4">
    <source>
        <dbReference type="Proteomes" id="UP000218785"/>
    </source>
</evidence>
<dbReference type="InterPro" id="IPR011330">
    <property type="entry name" value="Glyco_hydro/deAcase_b/a-brl"/>
</dbReference>
<reference evidence="3 4" key="1">
    <citation type="submission" date="2017-06" db="EMBL/GenBank/DDBJ databases">
        <title>Genome sequencing of cyanobaciteial culture collection at National Institute for Environmental Studies (NIES).</title>
        <authorList>
            <person name="Hirose Y."/>
            <person name="Shimura Y."/>
            <person name="Fujisawa T."/>
            <person name="Nakamura Y."/>
            <person name="Kawachi M."/>
        </authorList>
    </citation>
    <scope>NUCLEOTIDE SEQUENCE [LARGE SCALE GENOMIC DNA]</scope>
    <source>
        <strain evidence="3 4">NIES-37</strain>
    </source>
</reference>
<dbReference type="RefSeq" id="WP_321206630.1">
    <property type="nucleotide sequence ID" value="NZ_CAWNJS010000001.1"/>
</dbReference>
<dbReference type="InterPro" id="IPR002509">
    <property type="entry name" value="NODB_dom"/>
</dbReference>
<dbReference type="GO" id="GO:0016810">
    <property type="term" value="F:hydrolase activity, acting on carbon-nitrogen (but not peptide) bonds"/>
    <property type="evidence" value="ECO:0007669"/>
    <property type="project" value="InterPro"/>
</dbReference>
<dbReference type="EMBL" id="AP018248">
    <property type="protein sequence ID" value="BAY99113.1"/>
    <property type="molecule type" value="Genomic_DNA"/>
</dbReference>
<keyword evidence="1" id="KW-1133">Transmembrane helix</keyword>
<dbReference type="SUPFAM" id="SSF88713">
    <property type="entry name" value="Glycoside hydrolase/deacetylase"/>
    <property type="match status" value="1"/>
</dbReference>
<dbReference type="KEGG" id="ttq:NIES37_30920"/>
<feature type="domain" description="NodB homology" evidence="2">
    <location>
        <begin position="94"/>
        <end position="273"/>
    </location>
</feature>
<dbReference type="PROSITE" id="PS51677">
    <property type="entry name" value="NODB"/>
    <property type="match status" value="1"/>
</dbReference>
<accession>A0A1Z4N064</accession>
<dbReference type="Proteomes" id="UP000218785">
    <property type="component" value="Chromosome"/>
</dbReference>
<protein>
    <submittedName>
        <fullName evidence="3">Polysaccharide deacetylase</fullName>
    </submittedName>
</protein>
<organism evidence="3 4">
    <name type="scientific">Tolypothrix tenuis PCC 7101</name>
    <dbReference type="NCBI Taxonomy" id="231146"/>
    <lineage>
        <taxon>Bacteria</taxon>
        <taxon>Bacillati</taxon>
        <taxon>Cyanobacteriota</taxon>
        <taxon>Cyanophyceae</taxon>
        <taxon>Nostocales</taxon>
        <taxon>Tolypothrichaceae</taxon>
        <taxon>Tolypothrix</taxon>
    </lineage>
</organism>
<proteinExistence type="predicted"/>
<gene>
    <name evidence="3" type="ORF">NIES37_30920</name>
</gene>
<dbReference type="Pfam" id="PF01522">
    <property type="entry name" value="Polysacc_deac_1"/>
    <property type="match status" value="1"/>
</dbReference>
<dbReference type="GO" id="GO:0005975">
    <property type="term" value="P:carbohydrate metabolic process"/>
    <property type="evidence" value="ECO:0007669"/>
    <property type="project" value="InterPro"/>
</dbReference>
<feature type="transmembrane region" description="Helical" evidence="1">
    <location>
        <begin position="12"/>
        <end position="32"/>
    </location>
</feature>
<evidence type="ECO:0000256" key="1">
    <source>
        <dbReference type="SAM" id="Phobius"/>
    </source>
</evidence>
<name>A0A1Z4N064_9CYAN</name>
<dbReference type="AlphaFoldDB" id="A0A1Z4N064"/>
<keyword evidence="4" id="KW-1185">Reference proteome</keyword>
<dbReference type="PANTHER" id="PTHR10587">
    <property type="entry name" value="GLYCOSYL TRANSFERASE-RELATED"/>
    <property type="match status" value="1"/>
</dbReference>